<gene>
    <name evidence="2" type="ORF">SAMN04487864_11821</name>
</gene>
<protein>
    <submittedName>
        <fullName evidence="2">Uncharacterized protein</fullName>
    </submittedName>
</protein>
<proteinExistence type="predicted"/>
<dbReference type="OrthoDB" id="9802197at2"/>
<dbReference type="EMBL" id="FMYW01000018">
    <property type="protein sequence ID" value="SDC73321.1"/>
    <property type="molecule type" value="Genomic_DNA"/>
</dbReference>
<dbReference type="Proteomes" id="UP000198943">
    <property type="component" value="Unassembled WGS sequence"/>
</dbReference>
<dbReference type="RefSeq" id="WP_093731088.1">
    <property type="nucleotide sequence ID" value="NZ_FMYW01000018.1"/>
</dbReference>
<keyword evidence="3" id="KW-1185">Reference proteome</keyword>
<accession>A0A1G6P072</accession>
<organism evidence="2 3">
    <name type="scientific">Succiniclasticum ruminis</name>
    <dbReference type="NCBI Taxonomy" id="40841"/>
    <lineage>
        <taxon>Bacteria</taxon>
        <taxon>Bacillati</taxon>
        <taxon>Bacillota</taxon>
        <taxon>Negativicutes</taxon>
        <taxon>Acidaminococcales</taxon>
        <taxon>Acidaminococcaceae</taxon>
        <taxon>Succiniclasticum</taxon>
    </lineage>
</organism>
<name>A0A1G6P072_9FIRM</name>
<evidence type="ECO:0000313" key="2">
    <source>
        <dbReference type="EMBL" id="SDC73321.1"/>
    </source>
</evidence>
<keyword evidence="1" id="KW-0732">Signal</keyword>
<feature type="chain" id="PRO_5011769530" evidence="1">
    <location>
        <begin position="24"/>
        <end position="208"/>
    </location>
</feature>
<evidence type="ECO:0000313" key="3">
    <source>
        <dbReference type="Proteomes" id="UP000198943"/>
    </source>
</evidence>
<feature type="signal peptide" evidence="1">
    <location>
        <begin position="1"/>
        <end position="23"/>
    </location>
</feature>
<sequence length="208" mass="23256">MKKFLTFLTASLLLVLFALPVGAASRAELSEASREKLDTFFSNFAEARVGSFVMNNEIPMDTFVDFGVQHNIINRKYDLVNVNEGYWGVKKEAVENAVYKYFGRRINAVSSRQHKLTNNLYLVPKASGEGLVFAQVAEWHENGTDIFTGVANIYSASSGFTGNVHGTAEQWRKEAPEDVPALIGRYMFTVTRSPADADRYVLVDWLGK</sequence>
<dbReference type="AlphaFoldDB" id="A0A1G6P072"/>
<evidence type="ECO:0000256" key="1">
    <source>
        <dbReference type="SAM" id="SignalP"/>
    </source>
</evidence>
<reference evidence="3" key="1">
    <citation type="submission" date="2016-10" db="EMBL/GenBank/DDBJ databases">
        <authorList>
            <person name="Varghese N."/>
            <person name="Submissions S."/>
        </authorList>
    </citation>
    <scope>NUCLEOTIDE SEQUENCE [LARGE SCALE GENOMIC DNA]</scope>
    <source>
        <strain evidence="3">DSM 11005</strain>
    </source>
</reference>